<dbReference type="Pfam" id="PF00085">
    <property type="entry name" value="Thioredoxin"/>
    <property type="match status" value="1"/>
</dbReference>
<dbReference type="GO" id="GO:0006228">
    <property type="term" value="P:UTP biosynthetic process"/>
    <property type="evidence" value="ECO:0007669"/>
    <property type="project" value="InterPro"/>
</dbReference>
<organism evidence="6 7">
    <name type="scientific">Microcaecilia unicolor</name>
    <dbReference type="NCBI Taxonomy" id="1415580"/>
    <lineage>
        <taxon>Eukaryota</taxon>
        <taxon>Metazoa</taxon>
        <taxon>Chordata</taxon>
        <taxon>Craniata</taxon>
        <taxon>Vertebrata</taxon>
        <taxon>Euteleostomi</taxon>
        <taxon>Amphibia</taxon>
        <taxon>Gymnophiona</taxon>
        <taxon>Siphonopidae</taxon>
        <taxon>Microcaecilia</taxon>
    </lineage>
</organism>
<keyword evidence="6" id="KW-1185">Reference proteome</keyword>
<dbReference type="InterPro" id="IPR036850">
    <property type="entry name" value="NDK-like_dom_sf"/>
</dbReference>
<dbReference type="Proteomes" id="UP000515156">
    <property type="component" value="Chromosome 1"/>
</dbReference>
<feature type="compositionally biased region" description="Low complexity" evidence="4">
    <location>
        <begin position="667"/>
        <end position="684"/>
    </location>
</feature>
<dbReference type="PROSITE" id="PS00194">
    <property type="entry name" value="THIOREDOXIN_1"/>
    <property type="match status" value="1"/>
</dbReference>
<evidence type="ECO:0000256" key="4">
    <source>
        <dbReference type="SAM" id="MobiDB-lite"/>
    </source>
</evidence>
<dbReference type="CDD" id="cd04416">
    <property type="entry name" value="NDPk_TX"/>
    <property type="match status" value="2"/>
</dbReference>
<dbReference type="PANTHER" id="PTHR46135">
    <property type="entry name" value="NME/NM23 FAMILY MEMBER 8"/>
    <property type="match status" value="1"/>
</dbReference>
<comment type="caution">
    <text evidence="2">Lacks conserved residue(s) required for the propagation of feature annotation.</text>
</comment>
<dbReference type="Gene3D" id="3.40.30.10">
    <property type="entry name" value="Glutaredoxin"/>
    <property type="match status" value="1"/>
</dbReference>
<dbReference type="CDD" id="cd02948">
    <property type="entry name" value="TRX_NDPK"/>
    <property type="match status" value="1"/>
</dbReference>
<evidence type="ECO:0000313" key="6">
    <source>
        <dbReference type="Proteomes" id="UP000515156"/>
    </source>
</evidence>
<feature type="region of interest" description="Disordered" evidence="4">
    <location>
        <begin position="655"/>
        <end position="745"/>
    </location>
</feature>
<dbReference type="SUPFAM" id="SSF54919">
    <property type="entry name" value="Nucleoside diphosphate kinase, NDK"/>
    <property type="match status" value="3"/>
</dbReference>
<evidence type="ECO:0000313" key="7">
    <source>
        <dbReference type="RefSeq" id="XP_030063766.1"/>
    </source>
</evidence>
<evidence type="ECO:0000256" key="1">
    <source>
        <dbReference type="ARBA" id="ARBA00008142"/>
    </source>
</evidence>
<evidence type="ECO:0000256" key="2">
    <source>
        <dbReference type="PROSITE-ProRule" id="PRU00706"/>
    </source>
</evidence>
<dbReference type="InterPro" id="IPR034907">
    <property type="entry name" value="NDK-like_dom"/>
</dbReference>
<name>A0A6P7YFR9_9AMPH</name>
<dbReference type="Gene3D" id="3.30.70.141">
    <property type="entry name" value="Nucleoside diphosphate kinase-like domain"/>
    <property type="match status" value="3"/>
</dbReference>
<feature type="compositionally biased region" description="Basic and acidic residues" evidence="4">
    <location>
        <begin position="302"/>
        <end position="316"/>
    </location>
</feature>
<proteinExistence type="inferred from homology"/>
<dbReference type="PROSITE" id="PS51374">
    <property type="entry name" value="NDPK_LIKE"/>
    <property type="match status" value="2"/>
</dbReference>
<evidence type="ECO:0000259" key="5">
    <source>
        <dbReference type="SMART" id="SM00562"/>
    </source>
</evidence>
<dbReference type="CTD" id="51314"/>
<dbReference type="KEGG" id="muo:115473153"/>
<sequence length="745" mass="83744">MASKKKEIQLQTVISNQEEWNEMLKSNGLTVIDVHQAWCGPCKAVLALFRKLRSDLEGDILHFAVAAADNIESLQIFRGKSEPVFLFCAGGKVVSIVRGANAPLLNKTVIAKVEEEKKISEGLMDRSEVKEVKLQPEETEESVERQPTEEPGITGTFHLMSQKRRRTVVSKSSPYTSMILMNAVDNRNLHAPKYDELEELTDSDVITALNGGENEDDCDDKDNCEEHAYGLDKTVTTSCSEGVKAIEAALAYMEQEEEANIENLVKFMSNGPFCAVIISQEHKPAPKFNGLTESEKEDTEPEKEADVHERDDTEQKKLGLQDNIITDEMLKICYSEDNKEEANRLRAFFFPKLYKYDKMKEVERTLAIIRPVLLKERKDVVLEKIKQNGYVIEMQKELILTEDQTHEFYKEHKGQDFFPAFIEHMTSGPVLVLALSRKNAVQHWIELLGPKDVQKAKEKDAASLRAEFAVDDTPINQLHGSSSLHRAMEELEFFFPVEQTFAIIKPDACKEHKDVIMRRIKESGFAISDMKEINLTHEKAAQFYKNHEEKPYFNELVDYMSEGPSMIMGLSKINAVEEWRNLMGPTDPELAQQTSPNSLRAQFAKSILKNAVHGSSNTKHAIESIELFFKEITAEEDEATAKGEDQVISEVEEELAGGGEEDQPVLAAEEQPVVAEEQDQPVVAEEQDQPVVAEEQDQPVVAEEQDQPAVVDKDEPDITEDQPAMADADQTAATGEDQPAVADEG</sequence>
<dbReference type="GeneID" id="115473153"/>
<feature type="domain" description="Nucleoside diphosphate kinase-like" evidence="5">
    <location>
        <begin position="497"/>
        <end position="636"/>
    </location>
</feature>
<dbReference type="SUPFAM" id="SSF52833">
    <property type="entry name" value="Thioredoxin-like"/>
    <property type="match status" value="1"/>
</dbReference>
<feature type="domain" description="Nucleoside diphosphate kinase-like" evidence="5">
    <location>
        <begin position="362"/>
        <end position="496"/>
    </location>
</feature>
<dbReference type="InterPro" id="IPR051766">
    <property type="entry name" value="TXND_domain-containing"/>
</dbReference>
<dbReference type="OrthoDB" id="10263751at2759"/>
<comment type="similarity">
    <text evidence="1 2 3">Belongs to the NDK family.</text>
</comment>
<dbReference type="InterPro" id="IPR013766">
    <property type="entry name" value="Thioredoxin_domain"/>
</dbReference>
<feature type="compositionally biased region" description="Basic and acidic residues" evidence="4">
    <location>
        <begin position="129"/>
        <end position="148"/>
    </location>
</feature>
<dbReference type="InParanoid" id="A0A6P7YFR9"/>
<dbReference type="InterPro" id="IPR001564">
    <property type="entry name" value="Nucleoside_diP_kinase"/>
</dbReference>
<evidence type="ECO:0000256" key="3">
    <source>
        <dbReference type="RuleBase" id="RU004011"/>
    </source>
</evidence>
<dbReference type="GO" id="GO:0004550">
    <property type="term" value="F:nucleoside diphosphate kinase activity"/>
    <property type="evidence" value="ECO:0007669"/>
    <property type="project" value="InterPro"/>
</dbReference>
<feature type="region of interest" description="Disordered" evidence="4">
    <location>
        <begin position="129"/>
        <end position="154"/>
    </location>
</feature>
<dbReference type="AlphaFoldDB" id="A0A6P7YFR9"/>
<dbReference type="RefSeq" id="XP_030063766.1">
    <property type="nucleotide sequence ID" value="XM_030207906.1"/>
</dbReference>
<dbReference type="InterPro" id="IPR017937">
    <property type="entry name" value="Thioredoxin_CS"/>
</dbReference>
<dbReference type="FunCoup" id="A0A6P7YFR9">
    <property type="interactions" value="19"/>
</dbReference>
<reference evidence="7" key="1">
    <citation type="submission" date="2025-08" db="UniProtKB">
        <authorList>
            <consortium name="RefSeq"/>
        </authorList>
    </citation>
    <scope>IDENTIFICATION</scope>
</reference>
<dbReference type="Pfam" id="PF00334">
    <property type="entry name" value="NDK"/>
    <property type="match status" value="2"/>
</dbReference>
<dbReference type="GO" id="GO:0006183">
    <property type="term" value="P:GTP biosynthetic process"/>
    <property type="evidence" value="ECO:0007669"/>
    <property type="project" value="InterPro"/>
</dbReference>
<dbReference type="PRINTS" id="PR01243">
    <property type="entry name" value="NUCDPKINASE"/>
</dbReference>
<dbReference type="PANTHER" id="PTHR46135:SF3">
    <property type="entry name" value="NME_NM23 FAMILY MEMBER 8"/>
    <property type="match status" value="1"/>
</dbReference>
<protein>
    <submittedName>
        <fullName evidence="7">Thioredoxin domain-containing protein 3</fullName>
    </submittedName>
</protein>
<dbReference type="SMART" id="SM00562">
    <property type="entry name" value="NDK"/>
    <property type="match status" value="2"/>
</dbReference>
<dbReference type="GO" id="GO:0006241">
    <property type="term" value="P:CTP biosynthetic process"/>
    <property type="evidence" value="ECO:0007669"/>
    <property type="project" value="InterPro"/>
</dbReference>
<feature type="region of interest" description="Disordered" evidence="4">
    <location>
        <begin position="285"/>
        <end position="316"/>
    </location>
</feature>
<accession>A0A6P7YFR9</accession>
<dbReference type="InterPro" id="IPR036249">
    <property type="entry name" value="Thioredoxin-like_sf"/>
</dbReference>
<gene>
    <name evidence="7" type="primary">NME8</name>
</gene>